<feature type="compositionally biased region" description="Polar residues" evidence="1">
    <location>
        <begin position="93"/>
        <end position="102"/>
    </location>
</feature>
<feature type="compositionally biased region" description="Polar residues" evidence="1">
    <location>
        <begin position="110"/>
        <end position="119"/>
    </location>
</feature>
<evidence type="ECO:0000313" key="2">
    <source>
        <dbReference type="EMBL" id="PKU73918.1"/>
    </source>
</evidence>
<proteinExistence type="predicted"/>
<accession>A0A2I0WE23</accession>
<organism evidence="2 3">
    <name type="scientific">Dendrobium catenatum</name>
    <dbReference type="NCBI Taxonomy" id="906689"/>
    <lineage>
        <taxon>Eukaryota</taxon>
        <taxon>Viridiplantae</taxon>
        <taxon>Streptophyta</taxon>
        <taxon>Embryophyta</taxon>
        <taxon>Tracheophyta</taxon>
        <taxon>Spermatophyta</taxon>
        <taxon>Magnoliopsida</taxon>
        <taxon>Liliopsida</taxon>
        <taxon>Asparagales</taxon>
        <taxon>Orchidaceae</taxon>
        <taxon>Epidendroideae</taxon>
        <taxon>Malaxideae</taxon>
        <taxon>Dendrobiinae</taxon>
        <taxon>Dendrobium</taxon>
    </lineage>
</organism>
<feature type="compositionally biased region" description="Polar residues" evidence="1">
    <location>
        <begin position="1"/>
        <end position="25"/>
    </location>
</feature>
<evidence type="ECO:0000313" key="3">
    <source>
        <dbReference type="Proteomes" id="UP000233837"/>
    </source>
</evidence>
<reference evidence="2 3" key="1">
    <citation type="journal article" date="2016" name="Sci. Rep.">
        <title>The Dendrobium catenatum Lindl. genome sequence provides insights into polysaccharide synthase, floral development and adaptive evolution.</title>
        <authorList>
            <person name="Zhang G.Q."/>
            <person name="Xu Q."/>
            <person name="Bian C."/>
            <person name="Tsai W.C."/>
            <person name="Yeh C.M."/>
            <person name="Liu K.W."/>
            <person name="Yoshida K."/>
            <person name="Zhang L.S."/>
            <person name="Chang S.B."/>
            <person name="Chen F."/>
            <person name="Shi Y."/>
            <person name="Su Y.Y."/>
            <person name="Zhang Y.Q."/>
            <person name="Chen L.J."/>
            <person name="Yin Y."/>
            <person name="Lin M."/>
            <person name="Huang H."/>
            <person name="Deng H."/>
            <person name="Wang Z.W."/>
            <person name="Zhu S.L."/>
            <person name="Zhao X."/>
            <person name="Deng C."/>
            <person name="Niu S.C."/>
            <person name="Huang J."/>
            <person name="Wang M."/>
            <person name="Liu G.H."/>
            <person name="Yang H.J."/>
            <person name="Xiao X.J."/>
            <person name="Hsiao Y.Y."/>
            <person name="Wu W.L."/>
            <person name="Chen Y.Y."/>
            <person name="Mitsuda N."/>
            <person name="Ohme-Takagi M."/>
            <person name="Luo Y.B."/>
            <person name="Van de Peer Y."/>
            <person name="Liu Z.J."/>
        </authorList>
    </citation>
    <scope>NUCLEOTIDE SEQUENCE [LARGE SCALE GENOMIC DNA]</scope>
    <source>
        <tissue evidence="2">The whole plant</tissue>
    </source>
</reference>
<keyword evidence="3" id="KW-1185">Reference proteome</keyword>
<feature type="compositionally biased region" description="Polar residues" evidence="1">
    <location>
        <begin position="53"/>
        <end position="69"/>
    </location>
</feature>
<sequence>MSSGGSHSASDCHSTSGNGNASGEGNQPAAWRRAFNEAIEADQSFAMPREKNQSPPGSQPPASTSSLSVTDDENIWRCRFSNFCISMRPVNEATPSFPSSNGPLPPCDSNEGNPEPSTR</sequence>
<reference evidence="2 3" key="2">
    <citation type="journal article" date="2017" name="Nature">
        <title>The Apostasia genome and the evolution of orchids.</title>
        <authorList>
            <person name="Zhang G.Q."/>
            <person name="Liu K.W."/>
            <person name="Li Z."/>
            <person name="Lohaus R."/>
            <person name="Hsiao Y.Y."/>
            <person name="Niu S.C."/>
            <person name="Wang J.Y."/>
            <person name="Lin Y.C."/>
            <person name="Xu Q."/>
            <person name="Chen L.J."/>
            <person name="Yoshida K."/>
            <person name="Fujiwara S."/>
            <person name="Wang Z.W."/>
            <person name="Zhang Y.Q."/>
            <person name="Mitsuda N."/>
            <person name="Wang M."/>
            <person name="Liu G.H."/>
            <person name="Pecoraro L."/>
            <person name="Huang H.X."/>
            <person name="Xiao X.J."/>
            <person name="Lin M."/>
            <person name="Wu X.Y."/>
            <person name="Wu W.L."/>
            <person name="Chen Y.Y."/>
            <person name="Chang S.B."/>
            <person name="Sakamoto S."/>
            <person name="Ohme-Takagi M."/>
            <person name="Yagi M."/>
            <person name="Zeng S.J."/>
            <person name="Shen C.Y."/>
            <person name="Yeh C.M."/>
            <person name="Luo Y.B."/>
            <person name="Tsai W.C."/>
            <person name="Van de Peer Y."/>
            <person name="Liu Z.J."/>
        </authorList>
    </citation>
    <scope>NUCLEOTIDE SEQUENCE [LARGE SCALE GENOMIC DNA]</scope>
    <source>
        <tissue evidence="2">The whole plant</tissue>
    </source>
</reference>
<dbReference type="AlphaFoldDB" id="A0A2I0WE23"/>
<name>A0A2I0WE23_9ASPA</name>
<protein>
    <submittedName>
        <fullName evidence="2">Uncharacterized protein</fullName>
    </submittedName>
</protein>
<feature type="region of interest" description="Disordered" evidence="1">
    <location>
        <begin position="1"/>
        <end position="71"/>
    </location>
</feature>
<feature type="region of interest" description="Disordered" evidence="1">
    <location>
        <begin position="90"/>
        <end position="119"/>
    </location>
</feature>
<gene>
    <name evidence="2" type="ORF">MA16_Dca024545</name>
</gene>
<evidence type="ECO:0000256" key="1">
    <source>
        <dbReference type="SAM" id="MobiDB-lite"/>
    </source>
</evidence>
<dbReference type="Proteomes" id="UP000233837">
    <property type="component" value="Unassembled WGS sequence"/>
</dbReference>
<dbReference type="EMBL" id="KZ502716">
    <property type="protein sequence ID" value="PKU73918.1"/>
    <property type="molecule type" value="Genomic_DNA"/>
</dbReference>